<dbReference type="Proteomes" id="UP000325081">
    <property type="component" value="Unassembled WGS sequence"/>
</dbReference>
<comment type="caution">
    <text evidence="2">The sequence shown here is derived from an EMBL/GenBank/DDBJ whole genome shotgun (WGS) entry which is preliminary data.</text>
</comment>
<name>A0A5A7R4U3_STRAF</name>
<proteinExistence type="predicted"/>
<protein>
    <submittedName>
        <fullName evidence="2">ABC transporter</fullName>
    </submittedName>
</protein>
<evidence type="ECO:0000313" key="2">
    <source>
        <dbReference type="EMBL" id="GER52416.1"/>
    </source>
</evidence>
<evidence type="ECO:0000256" key="1">
    <source>
        <dbReference type="SAM" id="MobiDB-lite"/>
    </source>
</evidence>
<dbReference type="AlphaFoldDB" id="A0A5A7R4U3"/>
<organism evidence="2 3">
    <name type="scientific">Striga asiatica</name>
    <name type="common">Asiatic witchweed</name>
    <name type="synonym">Buchnera asiatica</name>
    <dbReference type="NCBI Taxonomy" id="4170"/>
    <lineage>
        <taxon>Eukaryota</taxon>
        <taxon>Viridiplantae</taxon>
        <taxon>Streptophyta</taxon>
        <taxon>Embryophyta</taxon>
        <taxon>Tracheophyta</taxon>
        <taxon>Spermatophyta</taxon>
        <taxon>Magnoliopsida</taxon>
        <taxon>eudicotyledons</taxon>
        <taxon>Gunneridae</taxon>
        <taxon>Pentapetalae</taxon>
        <taxon>asterids</taxon>
        <taxon>lamiids</taxon>
        <taxon>Lamiales</taxon>
        <taxon>Orobanchaceae</taxon>
        <taxon>Buchnereae</taxon>
        <taxon>Striga</taxon>
    </lineage>
</organism>
<evidence type="ECO:0000313" key="3">
    <source>
        <dbReference type="Proteomes" id="UP000325081"/>
    </source>
</evidence>
<gene>
    <name evidence="2" type="ORF">STAS_29866</name>
</gene>
<dbReference type="EMBL" id="BKCP01010292">
    <property type="protein sequence ID" value="GER52416.1"/>
    <property type="molecule type" value="Genomic_DNA"/>
</dbReference>
<accession>A0A5A7R4U3</accession>
<feature type="region of interest" description="Disordered" evidence="1">
    <location>
        <begin position="1"/>
        <end position="39"/>
    </location>
</feature>
<sequence length="191" mass="21303">MPLVFDRNQSPPHPASARLLPPPAARRRHHSDQPGMEAASYADDLHSTVLWWSISTAISIDFDVESIAAVWTARRHPFWNKHPQSQPWGSLRRHITPACPRPLRLGSGNPSQQAPLLLLNTVTWTPRHPARNRTPQHRPQGPLQRYRCDRCQPPGAGAAVFLEGVPVGVARGEGLLVGFERRGLVDEEVSR</sequence>
<reference evidence="3" key="1">
    <citation type="journal article" date="2019" name="Curr. Biol.">
        <title>Genome Sequence of Striga asiatica Provides Insight into the Evolution of Plant Parasitism.</title>
        <authorList>
            <person name="Yoshida S."/>
            <person name="Kim S."/>
            <person name="Wafula E.K."/>
            <person name="Tanskanen J."/>
            <person name="Kim Y.M."/>
            <person name="Honaas L."/>
            <person name="Yang Z."/>
            <person name="Spallek T."/>
            <person name="Conn C.E."/>
            <person name="Ichihashi Y."/>
            <person name="Cheong K."/>
            <person name="Cui S."/>
            <person name="Der J.P."/>
            <person name="Gundlach H."/>
            <person name="Jiao Y."/>
            <person name="Hori C."/>
            <person name="Ishida J.K."/>
            <person name="Kasahara H."/>
            <person name="Kiba T."/>
            <person name="Kim M.S."/>
            <person name="Koo N."/>
            <person name="Laohavisit A."/>
            <person name="Lee Y.H."/>
            <person name="Lumba S."/>
            <person name="McCourt P."/>
            <person name="Mortimer J.C."/>
            <person name="Mutuku J.M."/>
            <person name="Nomura T."/>
            <person name="Sasaki-Sekimoto Y."/>
            <person name="Seto Y."/>
            <person name="Wang Y."/>
            <person name="Wakatake T."/>
            <person name="Sakakibara H."/>
            <person name="Demura T."/>
            <person name="Yamaguchi S."/>
            <person name="Yoneyama K."/>
            <person name="Manabe R.I."/>
            <person name="Nelson D.C."/>
            <person name="Schulman A.H."/>
            <person name="Timko M.P."/>
            <person name="dePamphilis C.W."/>
            <person name="Choi D."/>
            <person name="Shirasu K."/>
        </authorList>
    </citation>
    <scope>NUCLEOTIDE SEQUENCE [LARGE SCALE GENOMIC DNA]</scope>
    <source>
        <strain evidence="3">cv. UVA1</strain>
    </source>
</reference>
<keyword evidence="3" id="KW-1185">Reference proteome</keyword>